<gene>
    <name evidence="2" type="ORF">CPUR_01379</name>
</gene>
<feature type="region of interest" description="Disordered" evidence="1">
    <location>
        <begin position="520"/>
        <end position="544"/>
    </location>
</feature>
<dbReference type="eggNOG" id="ENOG502RS5V">
    <property type="taxonomic scope" value="Eukaryota"/>
</dbReference>
<dbReference type="STRING" id="1111077.M1W2T4"/>
<dbReference type="OrthoDB" id="4957693at2759"/>
<accession>M1W2T4</accession>
<comment type="caution">
    <text evidence="2">The sequence shown here is derived from an EMBL/GenBank/DDBJ whole genome shotgun (WGS) entry which is preliminary data.</text>
</comment>
<dbReference type="HOGENOM" id="CLU_428929_0_0_1"/>
<dbReference type="AlphaFoldDB" id="M1W2T4"/>
<name>M1W2T4_CLAP2</name>
<evidence type="ECO:0000313" key="3">
    <source>
        <dbReference type="Proteomes" id="UP000016801"/>
    </source>
</evidence>
<dbReference type="EMBL" id="CAGA01000006">
    <property type="protein sequence ID" value="CCE27905.1"/>
    <property type="molecule type" value="Genomic_DNA"/>
</dbReference>
<feature type="compositionally biased region" description="Basic and acidic residues" evidence="1">
    <location>
        <begin position="277"/>
        <end position="288"/>
    </location>
</feature>
<protein>
    <submittedName>
        <fullName evidence="2">Uncharacterized protein</fullName>
    </submittedName>
</protein>
<dbReference type="Proteomes" id="UP000016801">
    <property type="component" value="Unassembled WGS sequence"/>
</dbReference>
<proteinExistence type="predicted"/>
<reference evidence="2 3" key="1">
    <citation type="journal article" date="2013" name="PLoS Genet.">
        <title>Plant-symbiotic fungi as chemical engineers: Multi-genome analysis of the Clavicipitaceae reveals dynamics of alkaloid loci.</title>
        <authorList>
            <person name="Schardl C.L."/>
            <person name="Young C.A."/>
            <person name="Hesse U."/>
            <person name="Amyotte S.G."/>
            <person name="Andreeva K."/>
            <person name="Calie P.J."/>
            <person name="Fleetwood D.J."/>
            <person name="Haws D.C."/>
            <person name="Moore N."/>
            <person name="Oeser B."/>
            <person name="Panaccione D.G."/>
            <person name="Schweri K.K."/>
            <person name="Voisey C.R."/>
            <person name="Farman M.L."/>
            <person name="Jaromczyk J.W."/>
            <person name="Roe B.A."/>
            <person name="O'Sullivan D.M."/>
            <person name="Scott B."/>
            <person name="Tudzynski P."/>
            <person name="An Z."/>
            <person name="Arnaoudova E.G."/>
            <person name="Bullock C.T."/>
            <person name="Charlton N.D."/>
            <person name="Chen L."/>
            <person name="Cox M."/>
            <person name="Dinkins R.D."/>
            <person name="Florea S."/>
            <person name="Glenn A.E."/>
            <person name="Gordon A."/>
            <person name="Gueldener U."/>
            <person name="Harris D.R."/>
            <person name="Hollin W."/>
            <person name="Jaromczyk J."/>
            <person name="Johnson R.D."/>
            <person name="Khan A.K."/>
            <person name="Leistner E."/>
            <person name="Leuchtmann A."/>
            <person name="Li C."/>
            <person name="Liu J."/>
            <person name="Liu J."/>
            <person name="Liu M."/>
            <person name="Mace W."/>
            <person name="Machado C."/>
            <person name="Nagabhyru P."/>
            <person name="Pan J."/>
            <person name="Schmid J."/>
            <person name="Sugawara K."/>
            <person name="Steiner U."/>
            <person name="Takach J.E."/>
            <person name="Tanaka E."/>
            <person name="Webb J.S."/>
            <person name="Wilson E.V."/>
            <person name="Wiseman J.L."/>
            <person name="Yoshida R."/>
            <person name="Zeng Z."/>
        </authorList>
    </citation>
    <scope>NUCLEOTIDE SEQUENCE [LARGE SCALE GENOMIC DNA]</scope>
    <source>
        <strain evidence="2 3">20.1</strain>
    </source>
</reference>
<evidence type="ECO:0000313" key="2">
    <source>
        <dbReference type="EMBL" id="CCE27905.1"/>
    </source>
</evidence>
<feature type="region of interest" description="Disordered" evidence="1">
    <location>
        <begin position="264"/>
        <end position="288"/>
    </location>
</feature>
<organism evidence="2 3">
    <name type="scientific">Claviceps purpurea (strain 20.1)</name>
    <name type="common">Ergot fungus</name>
    <name type="synonym">Sphacelia segetum</name>
    <dbReference type="NCBI Taxonomy" id="1111077"/>
    <lineage>
        <taxon>Eukaryota</taxon>
        <taxon>Fungi</taxon>
        <taxon>Dikarya</taxon>
        <taxon>Ascomycota</taxon>
        <taxon>Pezizomycotina</taxon>
        <taxon>Sordariomycetes</taxon>
        <taxon>Hypocreomycetidae</taxon>
        <taxon>Hypocreales</taxon>
        <taxon>Clavicipitaceae</taxon>
        <taxon>Claviceps</taxon>
    </lineage>
</organism>
<dbReference type="VEuPathDB" id="FungiDB:CPUR_01379"/>
<feature type="compositionally biased region" description="Basic and acidic residues" evidence="1">
    <location>
        <begin position="529"/>
        <end position="544"/>
    </location>
</feature>
<evidence type="ECO:0000256" key="1">
    <source>
        <dbReference type="SAM" id="MobiDB-lite"/>
    </source>
</evidence>
<keyword evidence="3" id="KW-1185">Reference proteome</keyword>
<sequence>MSSTTTSDSTTVKLASVEHWSRWIETLKTTAEGQGIWYKVDPELPAEASDLLVEPEMPGNTVLEQYITDRTTENHTPTMLEAIQFYNVVHQEACRKFKAQEAKELALHKWIASTVNPSLHSSTLETIRAETERRRVTLREITKKLKDSFSPGLMIIKAETSTMYKDILDEARWANTSPDKWIEKWNTTYQKAVRHDINEIKGANAIHDFIQAVGAKFEPTWAEAKKVKLVEYNNDIPAEFTLKSVSDEFMRYRKATRVYDKDTPKGVHATLGTRSDTSTKQDNGSKSKGADCPCGFVYQYKPQQCRTLLYAITGELVNKKKTPQKELCAKIKQRYDSPKWETLRKLIAQEGWAASNTEQTMPKEQFPGKVSAAILDPVMIEGNAPQTVFTATENHSHMLANSTLFDNCGAMHVVNNEALLEPGSFKLTFGDCLEAGTTSFPIYGRGTRIIKNILHGNKGPCTEDLILNDVAVLAFGDDIHMKSAYDCDVVEDKVLGAGSFVPVETMEGDVWFGAGEGCDSTKVPSSDAGGHRDRDLPPPESEIRRSHRRFGHPSIARLTKLLKSAGEDVTTTMVEKISRKCHQCQLHSNALGRFKFTLKDDPELNSEIIVDVLQIEGKAVLHVVDAATSFRPILPALL</sequence>